<evidence type="ECO:0000313" key="3">
    <source>
        <dbReference type="Proteomes" id="UP000515861"/>
    </source>
</evidence>
<feature type="domain" description="NrS-1 polymerase-like helicase" evidence="1">
    <location>
        <begin position="497"/>
        <end position="604"/>
    </location>
</feature>
<organism evidence="2 3">
    <name type="scientific">Sphingomonas sabuli</name>
    <dbReference type="NCBI Taxonomy" id="2764186"/>
    <lineage>
        <taxon>Bacteria</taxon>
        <taxon>Pseudomonadati</taxon>
        <taxon>Pseudomonadota</taxon>
        <taxon>Alphaproteobacteria</taxon>
        <taxon>Sphingomonadales</taxon>
        <taxon>Sphingomonadaceae</taxon>
        <taxon>Sphingomonas</taxon>
    </lineage>
</organism>
<dbReference type="KEGG" id="ssau:H8M03_10325"/>
<reference evidence="2 3" key="1">
    <citation type="submission" date="2020-08" db="EMBL/GenBank/DDBJ databases">
        <title>Sphingomonas sp. sand1-3 16S ribosomal RNA gene Genome sequencing and assembly.</title>
        <authorList>
            <person name="Kang M."/>
        </authorList>
    </citation>
    <scope>NUCLEOTIDE SEQUENCE [LARGE SCALE GENOMIC DNA]</scope>
    <source>
        <strain evidence="3">sand1-3</strain>
    </source>
</reference>
<dbReference type="EMBL" id="CP060697">
    <property type="protein sequence ID" value="QNM82399.1"/>
    <property type="molecule type" value="Genomic_DNA"/>
</dbReference>
<evidence type="ECO:0000259" key="1">
    <source>
        <dbReference type="Pfam" id="PF19263"/>
    </source>
</evidence>
<gene>
    <name evidence="2" type="ORF">H8M03_10325</name>
</gene>
<protein>
    <recommendedName>
        <fullName evidence="1">NrS-1 polymerase-like helicase domain-containing protein</fullName>
    </recommendedName>
</protein>
<dbReference type="AlphaFoldDB" id="A0A7G9L1A0"/>
<dbReference type="InterPro" id="IPR045455">
    <property type="entry name" value="NrS-1_pol-like_helicase"/>
</dbReference>
<evidence type="ECO:0000313" key="2">
    <source>
        <dbReference type="EMBL" id="QNM82399.1"/>
    </source>
</evidence>
<name>A0A7G9L1A0_9SPHN</name>
<proteinExistence type="predicted"/>
<dbReference type="Pfam" id="PF19263">
    <property type="entry name" value="DUF5906"/>
    <property type="match status" value="1"/>
</dbReference>
<keyword evidence="3" id="KW-1185">Reference proteome</keyword>
<dbReference type="Gene3D" id="3.40.50.300">
    <property type="entry name" value="P-loop containing nucleotide triphosphate hydrolases"/>
    <property type="match status" value="1"/>
</dbReference>
<dbReference type="Gene3D" id="3.30.70.1790">
    <property type="entry name" value="RepB DNA-primase, N-terminal domain"/>
    <property type="match status" value="1"/>
</dbReference>
<dbReference type="SUPFAM" id="SSF52540">
    <property type="entry name" value="P-loop containing nucleoside triphosphate hydrolases"/>
    <property type="match status" value="1"/>
</dbReference>
<sequence>MSDADNVAASTRNVEAAIDFLNRWYGDAPRQLVSIVPDGAIASKCLWPQNPAELHDWLRKEVAAKKNLYFHVNQPGWALDKRAEKKDIRTVRALHVDIDPRKNEAPEACKARAIVALAKHEPPPSVVLDSGNGIQAFWLLDEPVTLDGTPEAWEKIEAYNRAIQGQYAADSCFNVDRIMRCPGTINVPNKKKKAKGRTEAPACLVEKLTNWAKHPLSAFTPAPQMQQAGSTTARRGKVEIRGNLPRFASTDDLPVKLQDYTVMLIVNGEDPENPTKYPSRSEVLWRVLCDMVRARADDDTMAAVILDPDFRISASVLDKPRPEAYAAEQIAAAREEAINPALRELNARHAVIESDRGGRCVVAEEDWDDVMGRWHIKYQSFEAFRNRYMHRPVEIGRDKAGNAITMPLGKWWLMHEHRRQYRKIVFWPNRDVPPDQYNLWRGFGCDARPGDRHEGFLRHVRENLCGGDQQLFDYVMNWASRMVQHPDAPGEVALVIRGEKGTGKGFFFRTLGSLFGQHFMQVSNPKFLVGDFNAHLRDCVFLFADEAFFAGDKKHESILKALITEPTLTIEAKGIDAEPAPNFLHIGVASNDDWVVPASADERRYCVLNARLNRSSGRSQFDAIASELADGGRENLLHFLRSRDLSDFDPRDVPWTTALEEQKMASLDPVAQYLWLLLDAGELPNNVRGRANFAFTHGGPGTYGLAEDARRRVPSIIRDGERALWRGLKAIGAERENGPPRGWKFPALAEARRAFERMYCKLPWDSDVTEWQPVTGAATPF</sequence>
<accession>A0A7G9L1A0</accession>
<dbReference type="Proteomes" id="UP000515861">
    <property type="component" value="Chromosome"/>
</dbReference>
<dbReference type="InterPro" id="IPR027417">
    <property type="entry name" value="P-loop_NTPase"/>
</dbReference>
<dbReference type="RefSeq" id="WP_187479354.1">
    <property type="nucleotide sequence ID" value="NZ_CP060697.1"/>
</dbReference>